<protein>
    <recommendedName>
        <fullName evidence="2">HTH merR-type domain-containing protein</fullName>
    </recommendedName>
</protein>
<accession>A0A3E0WJS8</accession>
<feature type="domain" description="HTH merR-type" evidence="2">
    <location>
        <begin position="21"/>
        <end position="86"/>
    </location>
</feature>
<sequence>MYEIIVWTNKKVVTVVELLSLQGLAHIVGVPPSILATWIKQFAMYVPKAQEEDENYYLPEAIDVLKYIKQCKQAQYSLTEIENLLLSEFTSIENKSASTVYQTEDKETIRCMMQTIGLTVTNMNQLTESFHALEHKYKEQTRELNTLKKQIELLHSKQIQ</sequence>
<dbReference type="Gene3D" id="1.10.1660.10">
    <property type="match status" value="1"/>
</dbReference>
<reference evidence="3 4" key="1">
    <citation type="submission" date="2017-05" db="EMBL/GenBank/DDBJ databases">
        <title>Virgibacillus sp. AK90 isolated from a saltern of Kakinada, India.</title>
        <authorList>
            <person name="Gupta V."/>
            <person name="Sidhu C."/>
            <person name="Korpole S."/>
            <person name="Pinnaka A.K."/>
        </authorList>
    </citation>
    <scope>NUCLEOTIDE SEQUENCE [LARGE SCALE GENOMIC DNA]</scope>
    <source>
        <strain evidence="3 4">AK90</strain>
    </source>
</reference>
<feature type="coiled-coil region" evidence="1">
    <location>
        <begin position="123"/>
        <end position="157"/>
    </location>
</feature>
<keyword evidence="1" id="KW-0175">Coiled coil</keyword>
<organism evidence="3 4">
    <name type="scientific">Virgibacillus dokdonensis</name>
    <dbReference type="NCBI Taxonomy" id="302167"/>
    <lineage>
        <taxon>Bacteria</taxon>
        <taxon>Bacillati</taxon>
        <taxon>Bacillota</taxon>
        <taxon>Bacilli</taxon>
        <taxon>Bacillales</taxon>
        <taxon>Bacillaceae</taxon>
        <taxon>Virgibacillus</taxon>
    </lineage>
</organism>
<dbReference type="GO" id="GO:0006355">
    <property type="term" value="P:regulation of DNA-templated transcription"/>
    <property type="evidence" value="ECO:0007669"/>
    <property type="project" value="InterPro"/>
</dbReference>
<dbReference type="Pfam" id="PF13411">
    <property type="entry name" value="MerR_1"/>
    <property type="match status" value="1"/>
</dbReference>
<name>A0A3E0WJS8_9BACI</name>
<dbReference type="InterPro" id="IPR000551">
    <property type="entry name" value="MerR-type_HTH_dom"/>
</dbReference>
<evidence type="ECO:0000313" key="3">
    <source>
        <dbReference type="EMBL" id="RFA32145.1"/>
    </source>
</evidence>
<dbReference type="EMBL" id="NFZX01000077">
    <property type="protein sequence ID" value="RFA32145.1"/>
    <property type="molecule type" value="Genomic_DNA"/>
</dbReference>
<dbReference type="Proteomes" id="UP000256488">
    <property type="component" value="Unassembled WGS sequence"/>
</dbReference>
<evidence type="ECO:0000259" key="2">
    <source>
        <dbReference type="Pfam" id="PF13411"/>
    </source>
</evidence>
<proteinExistence type="predicted"/>
<dbReference type="InterPro" id="IPR009061">
    <property type="entry name" value="DNA-bd_dom_put_sf"/>
</dbReference>
<comment type="caution">
    <text evidence="3">The sequence shown here is derived from an EMBL/GenBank/DDBJ whole genome shotgun (WGS) entry which is preliminary data.</text>
</comment>
<evidence type="ECO:0000313" key="4">
    <source>
        <dbReference type="Proteomes" id="UP000256488"/>
    </source>
</evidence>
<gene>
    <name evidence="3" type="ORF">CAI16_18905</name>
</gene>
<dbReference type="GO" id="GO:0003677">
    <property type="term" value="F:DNA binding"/>
    <property type="evidence" value="ECO:0007669"/>
    <property type="project" value="InterPro"/>
</dbReference>
<dbReference type="SUPFAM" id="SSF46955">
    <property type="entry name" value="Putative DNA-binding domain"/>
    <property type="match status" value="1"/>
</dbReference>
<evidence type="ECO:0000256" key="1">
    <source>
        <dbReference type="SAM" id="Coils"/>
    </source>
</evidence>
<dbReference type="AlphaFoldDB" id="A0A3E0WJS8"/>